<organism evidence="1">
    <name type="scientific">marine sediment metagenome</name>
    <dbReference type="NCBI Taxonomy" id="412755"/>
    <lineage>
        <taxon>unclassified sequences</taxon>
        <taxon>metagenomes</taxon>
        <taxon>ecological metagenomes</taxon>
    </lineage>
</organism>
<name>A0A0F9HFK0_9ZZZZ</name>
<reference evidence="1" key="1">
    <citation type="journal article" date="2015" name="Nature">
        <title>Complex archaea that bridge the gap between prokaryotes and eukaryotes.</title>
        <authorList>
            <person name="Spang A."/>
            <person name="Saw J.H."/>
            <person name="Jorgensen S.L."/>
            <person name="Zaremba-Niedzwiedzka K."/>
            <person name="Martijn J."/>
            <person name="Lind A.E."/>
            <person name="van Eijk R."/>
            <person name="Schleper C."/>
            <person name="Guy L."/>
            <person name="Ettema T.J."/>
        </authorList>
    </citation>
    <scope>NUCLEOTIDE SEQUENCE</scope>
</reference>
<accession>A0A0F9HFK0</accession>
<protein>
    <recommendedName>
        <fullName evidence="2">LamG-like jellyroll fold domain-containing protein</fullName>
    </recommendedName>
</protein>
<dbReference type="InterPro" id="IPR013320">
    <property type="entry name" value="ConA-like_dom_sf"/>
</dbReference>
<dbReference type="Gene3D" id="2.60.120.200">
    <property type="match status" value="1"/>
</dbReference>
<feature type="non-terminal residue" evidence="1">
    <location>
        <position position="684"/>
    </location>
</feature>
<proteinExistence type="predicted"/>
<sequence length="684" mass="73772">MRLDEAIMERSNKRNSLVMSFLFLLCIAASCFAQDEPQILTGTPNDPLLRAQFMFDGQWMPDFDESKIGAINYKTLQNFRYTDAGLTVPLGYTKINSTNHTYGVKPISMIQLESPYTTTSYVLLDGHDSSTLSNVLVNKTAVPGTGDFEGTALDSNTANSLFGRFSKAPNGNIAYANGESSKIWGGEEMQISAYYTVDTTTATYADLTYAAAGDTITTAGGNYTTDGFLPGQVIAVTTSTSNNRDFTIKSIGGAGTVITVVENAVVNEGAANADGVFTVDNPRKDPVDWTREVTNNLSSAGNVAPIGGGIDASTNVMLHFDGDEGSTTITNSSTSAAPAATANGDAKLITTSKVFGTASGTFDGTGDYIGITDDDGVSDYFFMGTDEVTVDFRLKVLATPGAAFGLFGQRDDADNRVRFYLNTDNTLNFESEDATVVQWAMSRSWTFNLNQWYHIAVIRGWDGDEDKIVIAVDGAVLGVVESVTATDTWPDLAADLQVATTGGGQLPANVEIDEFRVSKGIARWTENEVPDNGLIEFAPPTSPYLPARLQWYVFTTRPLKAVKYYVQTANVTSSSTTVETWDGSGMSTLAVSSDGTKPGAISMAQTGTIAFQSSVNVAKPFHFERIFLYVYKFTLSAGSAGIYQVTADAPFQDVVDIWDGINRQPIAFNMWDDSAETWRDYTLE</sequence>
<dbReference type="PROSITE" id="PS51257">
    <property type="entry name" value="PROKAR_LIPOPROTEIN"/>
    <property type="match status" value="1"/>
</dbReference>
<evidence type="ECO:0008006" key="2">
    <source>
        <dbReference type="Google" id="ProtNLM"/>
    </source>
</evidence>
<dbReference type="SUPFAM" id="SSF49899">
    <property type="entry name" value="Concanavalin A-like lectins/glucanases"/>
    <property type="match status" value="1"/>
</dbReference>
<dbReference type="EMBL" id="LAZR01015196">
    <property type="protein sequence ID" value="KKM14236.1"/>
    <property type="molecule type" value="Genomic_DNA"/>
</dbReference>
<evidence type="ECO:0000313" key="1">
    <source>
        <dbReference type="EMBL" id="KKM14236.1"/>
    </source>
</evidence>
<comment type="caution">
    <text evidence="1">The sequence shown here is derived from an EMBL/GenBank/DDBJ whole genome shotgun (WGS) entry which is preliminary data.</text>
</comment>
<dbReference type="Pfam" id="PF13385">
    <property type="entry name" value="Laminin_G_3"/>
    <property type="match status" value="1"/>
</dbReference>
<dbReference type="AlphaFoldDB" id="A0A0F9HFK0"/>
<gene>
    <name evidence="1" type="ORF">LCGC14_1708140</name>
</gene>